<dbReference type="EMBL" id="WHUW01000238">
    <property type="protein sequence ID" value="KAF8416923.1"/>
    <property type="molecule type" value="Genomic_DNA"/>
</dbReference>
<organism evidence="2 3">
    <name type="scientific">Boletus edulis BED1</name>
    <dbReference type="NCBI Taxonomy" id="1328754"/>
    <lineage>
        <taxon>Eukaryota</taxon>
        <taxon>Fungi</taxon>
        <taxon>Dikarya</taxon>
        <taxon>Basidiomycota</taxon>
        <taxon>Agaricomycotina</taxon>
        <taxon>Agaricomycetes</taxon>
        <taxon>Agaricomycetidae</taxon>
        <taxon>Boletales</taxon>
        <taxon>Boletineae</taxon>
        <taxon>Boletaceae</taxon>
        <taxon>Boletoideae</taxon>
        <taxon>Boletus</taxon>
    </lineage>
</organism>
<gene>
    <name evidence="2" type="ORF">L210DRAFT_3357563</name>
</gene>
<reference evidence="2" key="2">
    <citation type="journal article" date="2020" name="Nat. Commun.">
        <title>Large-scale genome sequencing of mycorrhizal fungi provides insights into the early evolution of symbiotic traits.</title>
        <authorList>
            <person name="Miyauchi S."/>
            <person name="Kiss E."/>
            <person name="Kuo A."/>
            <person name="Drula E."/>
            <person name="Kohler A."/>
            <person name="Sanchez-Garcia M."/>
            <person name="Morin E."/>
            <person name="Andreopoulos B."/>
            <person name="Barry K.W."/>
            <person name="Bonito G."/>
            <person name="Buee M."/>
            <person name="Carver A."/>
            <person name="Chen C."/>
            <person name="Cichocki N."/>
            <person name="Clum A."/>
            <person name="Culley D."/>
            <person name="Crous P.W."/>
            <person name="Fauchery L."/>
            <person name="Girlanda M."/>
            <person name="Hayes R.D."/>
            <person name="Keri Z."/>
            <person name="LaButti K."/>
            <person name="Lipzen A."/>
            <person name="Lombard V."/>
            <person name="Magnuson J."/>
            <person name="Maillard F."/>
            <person name="Murat C."/>
            <person name="Nolan M."/>
            <person name="Ohm R.A."/>
            <person name="Pangilinan J."/>
            <person name="Pereira M.F."/>
            <person name="Perotto S."/>
            <person name="Peter M."/>
            <person name="Pfister S."/>
            <person name="Riley R."/>
            <person name="Sitrit Y."/>
            <person name="Stielow J.B."/>
            <person name="Szollosi G."/>
            <person name="Zifcakova L."/>
            <person name="Stursova M."/>
            <person name="Spatafora J.W."/>
            <person name="Tedersoo L."/>
            <person name="Vaario L.M."/>
            <person name="Yamada A."/>
            <person name="Yan M."/>
            <person name="Wang P."/>
            <person name="Xu J."/>
            <person name="Bruns T."/>
            <person name="Baldrian P."/>
            <person name="Vilgalys R."/>
            <person name="Dunand C."/>
            <person name="Henrissat B."/>
            <person name="Grigoriev I.V."/>
            <person name="Hibbett D."/>
            <person name="Nagy L.G."/>
            <person name="Martin F.M."/>
        </authorList>
    </citation>
    <scope>NUCLEOTIDE SEQUENCE</scope>
    <source>
        <strain evidence="2">BED1</strain>
    </source>
</reference>
<name>A0AAD4BC79_BOLED</name>
<dbReference type="AlphaFoldDB" id="A0AAD4BC79"/>
<dbReference type="Pfam" id="PF20209">
    <property type="entry name" value="DUF6570"/>
    <property type="match status" value="1"/>
</dbReference>
<feature type="non-terminal residue" evidence="2">
    <location>
        <position position="1"/>
    </location>
</feature>
<proteinExistence type="predicted"/>
<dbReference type="Proteomes" id="UP001194468">
    <property type="component" value="Unassembled WGS sequence"/>
</dbReference>
<accession>A0AAD4BC79</accession>
<evidence type="ECO:0000313" key="3">
    <source>
        <dbReference type="Proteomes" id="UP001194468"/>
    </source>
</evidence>
<comment type="caution">
    <text evidence="2">The sequence shown here is derived from an EMBL/GenBank/DDBJ whole genome shotgun (WGS) entry which is preliminary data.</text>
</comment>
<feature type="non-terminal residue" evidence="2">
    <location>
        <position position="185"/>
    </location>
</feature>
<sequence length="185" mass="21172">QVTKKERLHPTDPHEELEGPILAPNCSRVCVTCWKILKRGASPTVALANHMWYGEIPFQLVGLTYIEKLLISKVRHNRCIVKVLSSGSRKMIANVISFQHPSQKIYEALPPPPHELDDIIAFIFTGPSPPTEEDFKRTPMLVRRKKVYDALHWLKLNHNDYSNLEIALNNLMAYPEDIPPVVIDF</sequence>
<keyword evidence="3" id="KW-1185">Reference proteome</keyword>
<evidence type="ECO:0000259" key="1">
    <source>
        <dbReference type="Pfam" id="PF20209"/>
    </source>
</evidence>
<feature type="domain" description="DUF6570" evidence="1">
    <location>
        <begin position="40"/>
        <end position="171"/>
    </location>
</feature>
<evidence type="ECO:0000313" key="2">
    <source>
        <dbReference type="EMBL" id="KAF8416923.1"/>
    </source>
</evidence>
<reference evidence="2" key="1">
    <citation type="submission" date="2019-10" db="EMBL/GenBank/DDBJ databases">
        <authorList>
            <consortium name="DOE Joint Genome Institute"/>
            <person name="Kuo A."/>
            <person name="Miyauchi S."/>
            <person name="Kiss E."/>
            <person name="Drula E."/>
            <person name="Kohler A."/>
            <person name="Sanchez-Garcia M."/>
            <person name="Andreopoulos B."/>
            <person name="Barry K.W."/>
            <person name="Bonito G."/>
            <person name="Buee M."/>
            <person name="Carver A."/>
            <person name="Chen C."/>
            <person name="Cichocki N."/>
            <person name="Clum A."/>
            <person name="Culley D."/>
            <person name="Crous P.W."/>
            <person name="Fauchery L."/>
            <person name="Girlanda M."/>
            <person name="Hayes R."/>
            <person name="Keri Z."/>
            <person name="LaButti K."/>
            <person name="Lipzen A."/>
            <person name="Lombard V."/>
            <person name="Magnuson J."/>
            <person name="Maillard F."/>
            <person name="Morin E."/>
            <person name="Murat C."/>
            <person name="Nolan M."/>
            <person name="Ohm R."/>
            <person name="Pangilinan J."/>
            <person name="Pereira M."/>
            <person name="Perotto S."/>
            <person name="Peter M."/>
            <person name="Riley R."/>
            <person name="Sitrit Y."/>
            <person name="Stielow B."/>
            <person name="Szollosi G."/>
            <person name="Zifcakova L."/>
            <person name="Stursova M."/>
            <person name="Spatafora J.W."/>
            <person name="Tedersoo L."/>
            <person name="Vaario L.-M."/>
            <person name="Yamada A."/>
            <person name="Yan M."/>
            <person name="Wang P."/>
            <person name="Xu J."/>
            <person name="Bruns T."/>
            <person name="Baldrian P."/>
            <person name="Vilgalys R."/>
            <person name="Henrissat B."/>
            <person name="Grigoriev I.V."/>
            <person name="Hibbett D."/>
            <person name="Nagy L.G."/>
            <person name="Martin F.M."/>
        </authorList>
    </citation>
    <scope>NUCLEOTIDE SEQUENCE</scope>
    <source>
        <strain evidence="2">BED1</strain>
    </source>
</reference>
<dbReference type="InterPro" id="IPR046700">
    <property type="entry name" value="DUF6570"/>
</dbReference>
<protein>
    <recommendedName>
        <fullName evidence="1">DUF6570 domain-containing protein</fullName>
    </recommendedName>
</protein>